<organism evidence="3">
    <name type="scientific">Amphimedon queenslandica</name>
    <name type="common">Sponge</name>
    <dbReference type="NCBI Taxonomy" id="400682"/>
    <lineage>
        <taxon>Eukaryota</taxon>
        <taxon>Metazoa</taxon>
        <taxon>Porifera</taxon>
        <taxon>Demospongiae</taxon>
        <taxon>Heteroscleromorpha</taxon>
        <taxon>Haplosclerida</taxon>
        <taxon>Niphatidae</taxon>
        <taxon>Amphimedon</taxon>
    </lineage>
</organism>
<reference evidence="3" key="2">
    <citation type="submission" date="2017-05" db="UniProtKB">
        <authorList>
            <consortium name="EnsemblMetazoa"/>
        </authorList>
    </citation>
    <scope>IDENTIFICATION</scope>
</reference>
<feature type="coiled-coil region" evidence="1">
    <location>
        <begin position="459"/>
        <end position="588"/>
    </location>
</feature>
<evidence type="ECO:0000313" key="4">
    <source>
        <dbReference type="Proteomes" id="UP000007879"/>
    </source>
</evidence>
<feature type="compositionally biased region" description="Polar residues" evidence="2">
    <location>
        <begin position="40"/>
        <end position="50"/>
    </location>
</feature>
<dbReference type="KEGG" id="aqu:100633636"/>
<feature type="region of interest" description="Disordered" evidence="2">
    <location>
        <begin position="172"/>
        <end position="242"/>
    </location>
</feature>
<reference evidence="4" key="1">
    <citation type="journal article" date="2010" name="Nature">
        <title>The Amphimedon queenslandica genome and the evolution of animal complexity.</title>
        <authorList>
            <person name="Srivastava M."/>
            <person name="Simakov O."/>
            <person name="Chapman J."/>
            <person name="Fahey B."/>
            <person name="Gauthier M.E."/>
            <person name="Mitros T."/>
            <person name="Richards G.S."/>
            <person name="Conaco C."/>
            <person name="Dacre M."/>
            <person name="Hellsten U."/>
            <person name="Larroux C."/>
            <person name="Putnam N.H."/>
            <person name="Stanke M."/>
            <person name="Adamska M."/>
            <person name="Darling A."/>
            <person name="Degnan S.M."/>
            <person name="Oakley T.H."/>
            <person name="Plachetzki D.C."/>
            <person name="Zhai Y."/>
            <person name="Adamski M."/>
            <person name="Calcino A."/>
            <person name="Cummins S.F."/>
            <person name="Goodstein D.M."/>
            <person name="Harris C."/>
            <person name="Jackson D.J."/>
            <person name="Leys S.P."/>
            <person name="Shu S."/>
            <person name="Woodcroft B.J."/>
            <person name="Vervoort M."/>
            <person name="Kosik K.S."/>
            <person name="Manning G."/>
            <person name="Degnan B.M."/>
            <person name="Rokhsar D.S."/>
        </authorList>
    </citation>
    <scope>NUCLEOTIDE SEQUENCE [LARGE SCALE GENOMIC DNA]</scope>
</reference>
<protein>
    <submittedName>
        <fullName evidence="3">Uncharacterized protein</fullName>
    </submittedName>
</protein>
<dbReference type="EnsemblMetazoa" id="XM_019995609.1">
    <property type="protein sequence ID" value="XP_019851168.1"/>
    <property type="gene ID" value="LOC100633636"/>
</dbReference>
<keyword evidence="4" id="KW-1185">Reference proteome</keyword>
<evidence type="ECO:0000256" key="2">
    <source>
        <dbReference type="SAM" id="MobiDB-lite"/>
    </source>
</evidence>
<dbReference type="AlphaFoldDB" id="A0A1X7V1L0"/>
<dbReference type="PANTHER" id="PTHR23159">
    <property type="entry name" value="CENTROSOMAL PROTEIN 2"/>
    <property type="match status" value="1"/>
</dbReference>
<dbReference type="FunCoup" id="A0A1X7V1L0">
    <property type="interactions" value="616"/>
</dbReference>
<gene>
    <name evidence="3" type="primary">100633636</name>
</gene>
<feature type="region of interest" description="Disordered" evidence="2">
    <location>
        <begin position="1"/>
        <end position="126"/>
    </location>
</feature>
<dbReference type="Proteomes" id="UP000007879">
    <property type="component" value="Unassembled WGS sequence"/>
</dbReference>
<evidence type="ECO:0000313" key="3">
    <source>
        <dbReference type="EnsemblMetazoa" id="Aqu2.1.33679_001"/>
    </source>
</evidence>
<name>A0A1X7V1L0_AMPQE</name>
<dbReference type="PANTHER" id="PTHR23159:SF60">
    <property type="entry name" value="SPINDLE ASSEMBLY ABNORMAL PROTEIN 4"/>
    <property type="match status" value="1"/>
</dbReference>
<keyword evidence="1" id="KW-0175">Coiled coil</keyword>
<feature type="coiled-coil region" evidence="1">
    <location>
        <begin position="281"/>
        <end position="315"/>
    </location>
</feature>
<accession>A0A1X7V1L0</accession>
<dbReference type="EnsemblMetazoa" id="Aqu2.1.33679_001">
    <property type="protein sequence ID" value="Aqu2.1.33679_001"/>
    <property type="gene ID" value="Aqu2.1.33679"/>
</dbReference>
<dbReference type="InParanoid" id="A0A1X7V1L0"/>
<sequence length="614" mass="68865">MTSKIPTRKENQLINGGRRMSADVVTRNINGGAINHRRTSSIPIKSSKTNSTPPHSPSRSSRSAVLRDTNNVRSSSLEPEGSVQKATLSMLKPDNTQREKEDSRKEDQENNEEEGERTGSVLKLNPNTAATIQELLTLLVSSTPSLSPAPPPVALNKDISQCLESLLINRSQAPSQQEVTGSSSDIKMESSLLSSPRPPPSIVISNEEEEHDDTLKGHFTSISSQTDPPSPSPSPPLLSSVNLGTQTEFNGLQTQDSVCSIDSNVSSSHLQQRLEAMTISHELLQSSLDDARRQIGNLEATVERQRQEISSKETQLGVISGRVSTLMKSFETTQSDSLQYKTLYYRSLQQCTGLQEQLDLFNNLFLKFDSLMKLQSKVNGQASKNGACLEAWAAGLVNWESNYMQKKHELSLLTSNHESLQKSYQSLEETNGVLHDSVKQHQVSLAQQVVERVISSARERMREHELKNLEEILQKQKSENKEMQGKIAQLVDTFQRTQTEYMENAEFAEVERQMLLEANKELEGEVKHLKEELEKGEDEFKKLVSYTKDFQTKSTQKTEILKQNISKADSEIEELDRLLEQARKVLRDNESFISECEPLVSLLKELNGNNDQQK</sequence>
<feature type="compositionally biased region" description="Basic and acidic residues" evidence="2">
    <location>
        <begin position="95"/>
        <end position="108"/>
    </location>
</feature>
<feature type="compositionally biased region" description="Polar residues" evidence="2">
    <location>
        <begin position="68"/>
        <end position="77"/>
    </location>
</feature>
<feature type="compositionally biased region" description="Polar residues" evidence="2">
    <location>
        <begin position="172"/>
        <end position="185"/>
    </location>
</feature>
<feature type="compositionally biased region" description="Low complexity" evidence="2">
    <location>
        <begin position="51"/>
        <end position="63"/>
    </location>
</feature>
<evidence type="ECO:0000256" key="1">
    <source>
        <dbReference type="SAM" id="Coils"/>
    </source>
</evidence>
<proteinExistence type="predicted"/>